<accession>G0VKM2</accession>
<dbReference type="GO" id="GO:0032040">
    <property type="term" value="C:small-subunit processome"/>
    <property type="evidence" value="ECO:0007669"/>
    <property type="project" value="EnsemblFungi"/>
</dbReference>
<feature type="compositionally biased region" description="Basic and acidic residues" evidence="4">
    <location>
        <begin position="232"/>
        <end position="251"/>
    </location>
</feature>
<feature type="compositionally biased region" description="Acidic residues" evidence="4">
    <location>
        <begin position="158"/>
        <end position="200"/>
    </location>
</feature>
<dbReference type="HOGENOM" id="CLU_006786_2_0_1"/>
<feature type="compositionally biased region" description="Basic and acidic residues" evidence="4">
    <location>
        <begin position="349"/>
        <end position="358"/>
    </location>
</feature>
<evidence type="ECO:0000256" key="2">
    <source>
        <dbReference type="ARBA" id="ARBA00006856"/>
    </source>
</evidence>
<dbReference type="Proteomes" id="UP000001640">
    <property type="component" value="Chromosome 10"/>
</dbReference>
<feature type="compositionally biased region" description="Basic residues" evidence="4">
    <location>
        <begin position="70"/>
        <end position="79"/>
    </location>
</feature>
<dbReference type="PANTHER" id="PTHR18034:SF4">
    <property type="entry name" value="NUCLEOLAR MIF4G DOMAIN-CONTAINING PROTEIN 1"/>
    <property type="match status" value="1"/>
</dbReference>
<feature type="compositionally biased region" description="Acidic residues" evidence="4">
    <location>
        <begin position="359"/>
        <end position="377"/>
    </location>
</feature>
<feature type="compositionally biased region" description="Basic and acidic residues" evidence="4">
    <location>
        <begin position="92"/>
        <end position="101"/>
    </location>
</feature>
<dbReference type="Pfam" id="PF02847">
    <property type="entry name" value="MA3"/>
    <property type="match status" value="1"/>
</dbReference>
<dbReference type="PANTHER" id="PTHR18034">
    <property type="entry name" value="CELL CYCLE CONTROL PROTEIN CWF22-RELATED"/>
    <property type="match status" value="1"/>
</dbReference>
<dbReference type="InterPro" id="IPR003891">
    <property type="entry name" value="Initiation_fac_eIF4g_MI"/>
</dbReference>
<evidence type="ECO:0000259" key="5">
    <source>
        <dbReference type="PROSITE" id="PS51366"/>
    </source>
</evidence>
<evidence type="ECO:0000256" key="1">
    <source>
        <dbReference type="ARBA" id="ARBA00004604"/>
    </source>
</evidence>
<dbReference type="RefSeq" id="XP_003678398.1">
    <property type="nucleotide sequence ID" value="XM_003678350.1"/>
</dbReference>
<evidence type="ECO:0000313" key="6">
    <source>
        <dbReference type="EMBL" id="CCC72059.1"/>
    </source>
</evidence>
<name>G0VKM2_NAUCA</name>
<comment type="subcellular location">
    <subcellularLocation>
        <location evidence="1">Nucleus</location>
        <location evidence="1">Nucleolus</location>
    </subcellularLocation>
</comment>
<reference key="2">
    <citation type="submission" date="2011-08" db="EMBL/GenBank/DDBJ databases">
        <title>Genome sequence of Naumovozyma castellii.</title>
        <authorList>
            <person name="Gordon J.L."/>
            <person name="Armisen D."/>
            <person name="Proux-Wera E."/>
            <person name="OhEigeartaigh S.S."/>
            <person name="Byrne K.P."/>
            <person name="Wolfe K.H."/>
        </authorList>
    </citation>
    <scope>NUCLEOTIDE SEQUENCE</scope>
    <source>
        <strain>Type strain:CBS 4309</strain>
    </source>
</reference>
<dbReference type="GO" id="GO:0003723">
    <property type="term" value="F:RNA binding"/>
    <property type="evidence" value="ECO:0007669"/>
    <property type="project" value="InterPro"/>
</dbReference>
<feature type="region of interest" description="Disordered" evidence="4">
    <location>
        <begin position="413"/>
        <end position="452"/>
    </location>
</feature>
<keyword evidence="3" id="KW-0539">Nucleus</keyword>
<dbReference type="AlphaFoldDB" id="G0VKM2"/>
<feature type="compositionally biased region" description="Basic residues" evidence="4">
    <location>
        <begin position="260"/>
        <end position="271"/>
    </location>
</feature>
<organism evidence="6 7">
    <name type="scientific">Naumovozyma castellii</name>
    <name type="common">Yeast</name>
    <name type="synonym">Saccharomyces castellii</name>
    <dbReference type="NCBI Taxonomy" id="27288"/>
    <lineage>
        <taxon>Eukaryota</taxon>
        <taxon>Fungi</taxon>
        <taxon>Dikarya</taxon>
        <taxon>Ascomycota</taxon>
        <taxon>Saccharomycotina</taxon>
        <taxon>Saccharomycetes</taxon>
        <taxon>Saccharomycetales</taxon>
        <taxon>Saccharomycetaceae</taxon>
        <taxon>Naumovozyma</taxon>
    </lineage>
</organism>
<dbReference type="STRING" id="1064592.G0VKM2"/>
<feature type="region of interest" description="Disordered" evidence="4">
    <location>
        <begin position="65"/>
        <end position="280"/>
    </location>
</feature>
<sequence>MPGKFLCDELLTVFPIVGWHVPRNSQLYSELAWKRRCIMSGNNQGGINIPGIILDELKNKDYSNDERFKSKGQNKKRNAVKQISRKDKRKQLRAEKKDTKIKSKKQHRSHRGTEEPKEEKKPVVKSILKKNTVTKENKSHEKASKSEESEDTKLPFSSDDELSSGDFDEFDEGDLDEEEWEQLRELEDEQEEGSAEDSNDDIQMTAEETMEKLRAIKHSKPNKMTKSVSFKLDNDSEENNHSPNASDKEMTVEETMNALKAKKASKHKQSKKREVEVEETISFPLTPSERAALERDELDMKYYAKKLGLKGEKRRIRARDDFDAIGGLLEGLDFFDSYGKEDEDYGDLVIDKSKRMEISSEDESQSDEVNEEEDENEEEHRIEGLPSDDELSSGDFDEFDEGDLDEEEWAQLKELEDDDEQDEGTSTRRKTKENPYVAPTQGSNETYVPPSMRKKELEGSTESATSIEIKKKVKSSLNKLSDSNITTIITSLNELYDSYPRQYVTEAVTTQILEIISQKNKLLDGFLMNYAAVAYSLWNLRGIEMGASFIQSIVETFLQHYENQRENLNKLSKTGDEQPSVFTKECSNIITLLAYCYNFGFISCVLIYDLIKLFVATPNEFTTELLLRIVSVSGQLIRGDDPSALKEILSELLKNVKPMKEQSPRLKFLLDTMSDLKNNRLKPSILATDHHSLKKIITGALKATSSEPLQVTLSDIENVDTKGKWWLVGASWRGNMESAFEEANTVSKQERVVVSELEIEDDLLDDIPDWSAIARQQRMNTDVRRAIFISIMSAQDYMDAFTKLEKLNLKNKQTLEIPKVLMHCLLADSSTNGYNPFYSLVANKICEHHHQLVKSFQFLFWDVVKKFEDKSTLDSSDEDDLVEDFDGDDDQRLKNISNQGKFFGYLISEGHLKLDIFKHVSIMGGLNSDGVLFIEVLLYQLLLSVAKKSEVKSKKNSGGKKTFVYKDTYLASILLNGIKPDNRSVILKGLKWFVEKKLKYKDYITGSKGEKNYERDLRRITWAVTQFEELARNELESIDY</sequence>
<dbReference type="GeneID" id="96905757"/>
<dbReference type="InParanoid" id="G0VKM2"/>
<proteinExistence type="inferred from homology"/>
<feature type="region of interest" description="Disordered" evidence="4">
    <location>
        <begin position="348"/>
        <end position="400"/>
    </location>
</feature>
<feature type="compositionally biased region" description="Acidic residues" evidence="4">
    <location>
        <begin position="413"/>
        <end position="423"/>
    </location>
</feature>
<dbReference type="GO" id="GO:0000462">
    <property type="term" value="P:maturation of SSU-rRNA from tricistronic rRNA transcript (SSU-rRNA, 5.8S rRNA, LSU-rRNA)"/>
    <property type="evidence" value="ECO:0007669"/>
    <property type="project" value="EnsemblFungi"/>
</dbReference>
<dbReference type="eggNOG" id="KOG2141">
    <property type="taxonomic scope" value="Eukaryota"/>
</dbReference>
<dbReference type="FunCoup" id="G0VKM2">
    <property type="interactions" value="690"/>
</dbReference>
<dbReference type="Gene3D" id="1.25.40.180">
    <property type="match status" value="1"/>
</dbReference>
<dbReference type="SMART" id="SM00544">
    <property type="entry name" value="MA3"/>
    <property type="match status" value="1"/>
</dbReference>
<dbReference type="InterPro" id="IPR003890">
    <property type="entry name" value="MIF4G-like_typ-3"/>
</dbReference>
<protein>
    <recommendedName>
        <fullName evidence="5">MI domain-containing protein</fullName>
    </recommendedName>
</protein>
<dbReference type="Pfam" id="PF02854">
    <property type="entry name" value="MIF4G"/>
    <property type="match status" value="1"/>
</dbReference>
<dbReference type="PROSITE" id="PS51366">
    <property type="entry name" value="MI"/>
    <property type="match status" value="1"/>
</dbReference>
<evidence type="ECO:0000256" key="4">
    <source>
        <dbReference type="SAM" id="MobiDB-lite"/>
    </source>
</evidence>
<dbReference type="GO" id="GO:0097078">
    <property type="term" value="C:FAL1-SGD1 complex"/>
    <property type="evidence" value="ECO:0007669"/>
    <property type="project" value="EnsemblFungi"/>
</dbReference>
<gene>
    <name evidence="6" type="primary">NCAS0J00800</name>
    <name evidence="6" type="ordered locus">NCAS_0J00800</name>
</gene>
<dbReference type="SUPFAM" id="SSF48371">
    <property type="entry name" value="ARM repeat"/>
    <property type="match status" value="1"/>
</dbReference>
<dbReference type="OrthoDB" id="361797at2759"/>
<feature type="compositionally biased region" description="Basic and acidic residues" evidence="4">
    <location>
        <begin position="133"/>
        <end position="153"/>
    </location>
</feature>
<dbReference type="OMA" id="MQYYAKK"/>
<evidence type="ECO:0000313" key="7">
    <source>
        <dbReference type="Proteomes" id="UP000001640"/>
    </source>
</evidence>
<dbReference type="GO" id="GO:0006972">
    <property type="term" value="P:hyperosmotic response"/>
    <property type="evidence" value="ECO:0007669"/>
    <property type="project" value="EnsemblFungi"/>
</dbReference>
<dbReference type="KEGG" id="ncs:NCAS_0J00800"/>
<dbReference type="EMBL" id="HE576761">
    <property type="protein sequence ID" value="CCC72059.1"/>
    <property type="molecule type" value="Genomic_DNA"/>
</dbReference>
<feature type="compositionally biased region" description="Basic and acidic residues" evidence="4">
    <location>
        <begin position="111"/>
        <end position="122"/>
    </location>
</feature>
<keyword evidence="7" id="KW-1185">Reference proteome</keyword>
<evidence type="ECO:0000256" key="3">
    <source>
        <dbReference type="ARBA" id="ARBA00023242"/>
    </source>
</evidence>
<reference evidence="6 7" key="1">
    <citation type="journal article" date="2011" name="Proc. Natl. Acad. Sci. U.S.A.">
        <title>Evolutionary erosion of yeast sex chromosomes by mating-type switching accidents.</title>
        <authorList>
            <person name="Gordon J.L."/>
            <person name="Armisen D."/>
            <person name="Proux-Wera E."/>
            <person name="Oheigeartaigh S.S."/>
            <person name="Byrne K.P."/>
            <person name="Wolfe K.H."/>
        </authorList>
    </citation>
    <scope>NUCLEOTIDE SEQUENCE [LARGE SCALE GENOMIC DNA]</scope>
    <source>
        <strain evidence="7">ATCC 76901 / BCRC 22586 / CBS 4309 / NBRC 1992 / NRRL Y-12630</strain>
    </source>
</reference>
<feature type="compositionally biased region" description="Acidic residues" evidence="4">
    <location>
        <begin position="386"/>
        <end position="400"/>
    </location>
</feature>
<dbReference type="SMART" id="SM00543">
    <property type="entry name" value="MIF4G"/>
    <property type="match status" value="1"/>
</dbReference>
<comment type="similarity">
    <text evidence="2">Belongs to the CWC22 family.</text>
</comment>
<dbReference type="InterPro" id="IPR050781">
    <property type="entry name" value="CWC22_splicing_factor"/>
</dbReference>
<feature type="domain" description="MI" evidence="5">
    <location>
        <begin position="782"/>
        <end position="922"/>
    </location>
</feature>
<dbReference type="InterPro" id="IPR016024">
    <property type="entry name" value="ARM-type_fold"/>
</dbReference>